<dbReference type="PANTHER" id="PTHR13140">
    <property type="entry name" value="MYOSIN"/>
    <property type="match status" value="1"/>
</dbReference>
<dbReference type="PROSITE" id="PS51456">
    <property type="entry name" value="MYOSIN_MOTOR"/>
    <property type="match status" value="1"/>
</dbReference>
<evidence type="ECO:0000256" key="5">
    <source>
        <dbReference type="ARBA" id="ARBA00023203"/>
    </source>
</evidence>
<dbReference type="Gene3D" id="1.20.58.530">
    <property type="match status" value="1"/>
</dbReference>
<accession>A0AAW2HMB2</accession>
<dbReference type="Gene3D" id="1.20.5.4820">
    <property type="match status" value="1"/>
</dbReference>
<feature type="region of interest" description="Disordered" evidence="7">
    <location>
        <begin position="956"/>
        <end position="978"/>
    </location>
</feature>
<feature type="compositionally biased region" description="Pro residues" evidence="7">
    <location>
        <begin position="88"/>
        <end position="98"/>
    </location>
</feature>
<feature type="region of interest" description="Disordered" evidence="7">
    <location>
        <begin position="996"/>
        <end position="1015"/>
    </location>
</feature>
<feature type="compositionally biased region" description="Polar residues" evidence="7">
    <location>
        <begin position="491"/>
        <end position="516"/>
    </location>
</feature>
<dbReference type="GO" id="GO:0005524">
    <property type="term" value="F:ATP binding"/>
    <property type="evidence" value="ECO:0007669"/>
    <property type="project" value="UniProtKB-UniRule"/>
</dbReference>
<evidence type="ECO:0000256" key="4">
    <source>
        <dbReference type="ARBA" id="ARBA00023175"/>
    </source>
</evidence>
<dbReference type="EMBL" id="JARGDH010000004">
    <property type="protein sequence ID" value="KAL0270596.1"/>
    <property type="molecule type" value="Genomic_DNA"/>
</dbReference>
<comment type="similarity">
    <text evidence="6">Belongs to the TRAFAC class myosin-kinesin ATPase superfamily. Myosin family.</text>
</comment>
<organism evidence="9">
    <name type="scientific">Menopon gallinae</name>
    <name type="common">poultry shaft louse</name>
    <dbReference type="NCBI Taxonomy" id="328185"/>
    <lineage>
        <taxon>Eukaryota</taxon>
        <taxon>Metazoa</taxon>
        <taxon>Ecdysozoa</taxon>
        <taxon>Arthropoda</taxon>
        <taxon>Hexapoda</taxon>
        <taxon>Insecta</taxon>
        <taxon>Pterygota</taxon>
        <taxon>Neoptera</taxon>
        <taxon>Paraneoptera</taxon>
        <taxon>Psocodea</taxon>
        <taxon>Troctomorpha</taxon>
        <taxon>Phthiraptera</taxon>
        <taxon>Amblycera</taxon>
        <taxon>Menoponidae</taxon>
        <taxon>Menopon</taxon>
    </lineage>
</organism>
<reference evidence="9" key="1">
    <citation type="journal article" date="2024" name="Gigascience">
        <title>Chromosome-level genome of the poultry shaft louse Menopon gallinae provides insight into the host-switching and adaptive evolution of parasitic lice.</title>
        <authorList>
            <person name="Xu Y."/>
            <person name="Ma L."/>
            <person name="Liu S."/>
            <person name="Liang Y."/>
            <person name="Liu Q."/>
            <person name="He Z."/>
            <person name="Tian L."/>
            <person name="Duan Y."/>
            <person name="Cai W."/>
            <person name="Li H."/>
            <person name="Song F."/>
        </authorList>
    </citation>
    <scope>NUCLEOTIDE SEQUENCE</scope>
    <source>
        <strain evidence="9">Cailab_2023a</strain>
    </source>
</reference>
<evidence type="ECO:0000256" key="7">
    <source>
        <dbReference type="SAM" id="MobiDB-lite"/>
    </source>
</evidence>
<keyword evidence="4 6" id="KW-0505">Motor protein</keyword>
<keyword evidence="1 6" id="KW-0547">Nucleotide-binding</keyword>
<feature type="domain" description="Myosin motor" evidence="8">
    <location>
        <begin position="135"/>
        <end position="877"/>
    </location>
</feature>
<name>A0AAW2HMB2_9NEOP</name>
<dbReference type="Gene3D" id="1.20.120.720">
    <property type="entry name" value="Myosin VI head, motor domain, U50 subdomain"/>
    <property type="match status" value="1"/>
</dbReference>
<gene>
    <name evidence="9" type="ORF">PYX00_007953</name>
</gene>
<dbReference type="Gene3D" id="3.40.850.10">
    <property type="entry name" value="Kinesin motor domain"/>
    <property type="match status" value="1"/>
</dbReference>
<dbReference type="AlphaFoldDB" id="A0AAW2HMB2"/>
<dbReference type="SUPFAM" id="SSF52540">
    <property type="entry name" value="P-loop containing nucleoside triphosphate hydrolases"/>
    <property type="match status" value="1"/>
</dbReference>
<evidence type="ECO:0000313" key="9">
    <source>
        <dbReference type="EMBL" id="KAL0270595.1"/>
    </source>
</evidence>
<proteinExistence type="inferred from homology"/>
<dbReference type="InterPro" id="IPR027417">
    <property type="entry name" value="P-loop_NTPase"/>
</dbReference>
<feature type="region of interest" description="Actin-binding" evidence="6">
    <location>
        <begin position="746"/>
        <end position="768"/>
    </location>
</feature>
<keyword evidence="5 6" id="KW-0009">Actin-binding</keyword>
<feature type="binding site" evidence="6">
    <location>
        <begin position="223"/>
        <end position="230"/>
    </location>
    <ligand>
        <name>ATP</name>
        <dbReference type="ChEBI" id="CHEBI:30616"/>
    </ligand>
</feature>
<comment type="caution">
    <text evidence="9">The sequence shown here is derived from an EMBL/GenBank/DDBJ whole genome shotgun (WGS) entry which is preliminary data.</text>
</comment>
<evidence type="ECO:0000256" key="6">
    <source>
        <dbReference type="PROSITE-ProRule" id="PRU00782"/>
    </source>
</evidence>
<dbReference type="GO" id="GO:0007015">
    <property type="term" value="P:actin filament organization"/>
    <property type="evidence" value="ECO:0007669"/>
    <property type="project" value="TreeGrafter"/>
</dbReference>
<feature type="region of interest" description="Disordered" evidence="7">
    <location>
        <begin position="488"/>
        <end position="516"/>
    </location>
</feature>
<keyword evidence="3 6" id="KW-0518">Myosin</keyword>
<feature type="region of interest" description="Disordered" evidence="7">
    <location>
        <begin position="61"/>
        <end position="98"/>
    </location>
</feature>
<evidence type="ECO:0000256" key="1">
    <source>
        <dbReference type="ARBA" id="ARBA00022741"/>
    </source>
</evidence>
<keyword evidence="2 6" id="KW-0067">ATP-binding</keyword>
<dbReference type="GO" id="GO:0003774">
    <property type="term" value="F:cytoskeletal motor activity"/>
    <property type="evidence" value="ECO:0007669"/>
    <property type="project" value="UniProtKB-UniRule"/>
</dbReference>
<dbReference type="InterPro" id="IPR000048">
    <property type="entry name" value="IQ_motif_EF-hand-BS"/>
</dbReference>
<dbReference type="PROSITE" id="PS50096">
    <property type="entry name" value="IQ"/>
    <property type="match status" value="1"/>
</dbReference>
<evidence type="ECO:0000256" key="3">
    <source>
        <dbReference type="ARBA" id="ARBA00023123"/>
    </source>
</evidence>
<dbReference type="EMBL" id="JARGDH010000004">
    <property type="protein sequence ID" value="KAL0270597.1"/>
    <property type="molecule type" value="Genomic_DNA"/>
</dbReference>
<dbReference type="SMART" id="SM00242">
    <property type="entry name" value="MYSc"/>
    <property type="match status" value="1"/>
</dbReference>
<dbReference type="Gene3D" id="1.10.10.820">
    <property type="match status" value="1"/>
</dbReference>
<dbReference type="InterPro" id="IPR036029">
    <property type="entry name" value="MYSc_Myo20"/>
</dbReference>
<dbReference type="PANTHER" id="PTHR13140:SF498">
    <property type="entry name" value="DACHS, ISOFORM E"/>
    <property type="match status" value="1"/>
</dbReference>
<sequence>MATLGLSKVFILDKYFTELQKFWETEKKLQDASSSNEAVHLQQRLRSLSTELVTLRNRLHVASPPGSLGKGPAPGQTPGPTQPLTSVPHPPAPLKHPPLPLSTPVIIEPGEKKRTSCDLQVQPSPMALRSIGLTEVHDLIHLAGPLTEDAVLKCLQARFCSSQYFTNVGPILLSVNPYFDVGNPLTLSSTRNKVLADQLLHVVKEAVNQQSETGYPQAIILSGCSGSGKTYTSMLLLRQLFEVAGGGPETDAFKHLAAAFTVLRSLGSAKTASSCEASRIGQFIEVQVTDGALYRTKIHCYFLDQTRVIRQPRTEKNYHIFYQMLAGLTQEERAKLTLEGYTVQNLRYLQQGDTRQDEAEDAARFQAWKTCLGILGIPFLDVVRVLAAVLLLGNVTFVDGGGVEVEVYGNTELTAVAGLLGISPQALFRGLTTRTRASMGQVVKTVCDANMSNTTRDSLAKALYCRTVATIVRRANSLKRLGSTLGTLSSDSNESVHNQADVASQHASTVGTAGSKSSKSMAALNNAVRHATDGFIGILDMFGFEDPKPSQLEHLCINLCAETMQHFYNTHIFKSSIESCRDEGIRCEVEVDYVDNVPCIDLISSLRTGLLSMLDVECSVRGTAESYLTKIRVQHKQNQRLIDTKQFGIRTFGIQHFAGKVVYDATDFLDTNRDIVPDDLVAVFHKQSCSFGFATHLFGSELKALFSTDTVPRGVSFRISPTSHVTDVLNGDEPVSTLTQDFHTRLDNLLRTLVHARPHFVRCIRSNAAEEPGIFDRNVVMTQIRSLQVLETVNLMAGGFPHRMRFKVFVARYRLLAPSCRLRRGEDKVSEDTNAILSCLVLRSDQTSSQVTTSWAFGKRHIFLSEGARQQLESLRTSTRHRSAVLIQATWRGWYSRRRWPALRRSLTLQHGAAGATTNIPITAGTSGSNSANIIASNSSALGSNVIPHKTRALLSGTGTGTRPRPQPIAGTPPPDPADKCDHKMIQQTCTLFGLDLERPPPVPPSRPYTVTGNSKLGYPQTRVMKMSFPEGTTEPALLQGDTVLVLGASPRRGHLLVAHNNTSLHVPFQFLELKPGPVNI</sequence>
<dbReference type="PRINTS" id="PR00193">
    <property type="entry name" value="MYOSINHEAVY"/>
</dbReference>
<dbReference type="Pfam" id="PF00063">
    <property type="entry name" value="Myosin_head"/>
    <property type="match status" value="2"/>
</dbReference>
<evidence type="ECO:0000256" key="2">
    <source>
        <dbReference type="ARBA" id="ARBA00022840"/>
    </source>
</evidence>
<dbReference type="EMBL" id="JARGDH010000004">
    <property type="protein sequence ID" value="KAL0270595.1"/>
    <property type="molecule type" value="Genomic_DNA"/>
</dbReference>
<dbReference type="InterPro" id="IPR001609">
    <property type="entry name" value="Myosin_head_motor_dom-like"/>
</dbReference>
<evidence type="ECO:0000259" key="8">
    <source>
        <dbReference type="PROSITE" id="PS51456"/>
    </source>
</evidence>
<dbReference type="GO" id="GO:0051015">
    <property type="term" value="F:actin filament binding"/>
    <property type="evidence" value="ECO:0007669"/>
    <property type="project" value="TreeGrafter"/>
</dbReference>
<dbReference type="CDD" id="cd14881">
    <property type="entry name" value="MYSc_Myo20"/>
    <property type="match status" value="1"/>
</dbReference>
<dbReference type="InterPro" id="IPR036961">
    <property type="entry name" value="Kinesin_motor_dom_sf"/>
</dbReference>
<dbReference type="GO" id="GO:0016459">
    <property type="term" value="C:myosin complex"/>
    <property type="evidence" value="ECO:0007669"/>
    <property type="project" value="UniProtKB-KW"/>
</dbReference>
<dbReference type="SMART" id="SM00015">
    <property type="entry name" value="IQ"/>
    <property type="match status" value="1"/>
</dbReference>
<protein>
    <recommendedName>
        <fullName evidence="8">Myosin motor domain-containing protein</fullName>
    </recommendedName>
</protein>
<feature type="compositionally biased region" description="Pro residues" evidence="7">
    <location>
        <begin position="965"/>
        <end position="976"/>
    </location>
</feature>
<dbReference type="GO" id="GO:0016020">
    <property type="term" value="C:membrane"/>
    <property type="evidence" value="ECO:0007669"/>
    <property type="project" value="TreeGrafter"/>
</dbReference>
<dbReference type="GO" id="GO:0005737">
    <property type="term" value="C:cytoplasm"/>
    <property type="evidence" value="ECO:0007669"/>
    <property type="project" value="UniProtKB-ARBA"/>
</dbReference>